<dbReference type="Gene3D" id="2.40.128.270">
    <property type="match status" value="1"/>
</dbReference>
<dbReference type="InterPro" id="IPR053147">
    <property type="entry name" value="Hsp_HslJ-like"/>
</dbReference>
<dbReference type="InterPro" id="IPR038670">
    <property type="entry name" value="HslJ-like_sf"/>
</dbReference>
<reference evidence="4" key="1">
    <citation type="submission" date="2016-10" db="EMBL/GenBank/DDBJ databases">
        <authorList>
            <person name="Varghese N."/>
            <person name="Submissions S."/>
        </authorList>
    </citation>
    <scope>NUCLEOTIDE SEQUENCE [LARGE SCALE GENOMIC DNA]</scope>
    <source>
        <strain evidence="4">DSM 7481</strain>
    </source>
</reference>
<dbReference type="Pfam" id="PF03724">
    <property type="entry name" value="META"/>
    <property type="match status" value="1"/>
</dbReference>
<name>A0A1I1W6W4_9BURK</name>
<dbReference type="STRING" id="32040.SAMN04489710_10821"/>
<dbReference type="Pfam" id="PF09619">
    <property type="entry name" value="YscW"/>
    <property type="match status" value="1"/>
</dbReference>
<feature type="compositionally biased region" description="Low complexity" evidence="1">
    <location>
        <begin position="1"/>
        <end position="10"/>
    </location>
</feature>
<feature type="region of interest" description="Disordered" evidence="1">
    <location>
        <begin position="1"/>
        <end position="21"/>
    </location>
</feature>
<dbReference type="PANTHER" id="PTHR35535">
    <property type="entry name" value="HEAT SHOCK PROTEIN HSLJ"/>
    <property type="match status" value="1"/>
</dbReference>
<evidence type="ECO:0000313" key="4">
    <source>
        <dbReference type="Proteomes" id="UP000199517"/>
    </source>
</evidence>
<gene>
    <name evidence="3" type="ORF">SAMN04489710_10821</name>
</gene>
<evidence type="ECO:0000313" key="3">
    <source>
        <dbReference type="EMBL" id="SFD88740.1"/>
    </source>
</evidence>
<dbReference type="Proteomes" id="UP000199517">
    <property type="component" value="Unassembled WGS sequence"/>
</dbReference>
<sequence>MRMAQAPAPASGGGTGAHTGRAGGLRRGLPWLAGVLALCLAGCAGLPPPPDAVVTGTAFSRLRFQLPPGGTFEAVLLDVSDAEAPPTVVGRQIVDPFERLPVDLRIPYRAAQVRPDRRYVVRAQVSLNGVAWMSSDGVHPLQRDPAYRRVDVSLQPLPRNAATAQAAVPLAQTYWKLVEIDGLAMPPTPAGRTDAHLVLLPEEGRVAGSGGCNRFVGAYEVAGEGLRIGAVESGLQLCLDTGLAEGLFLEALRAAQRYRIEGRELTLLGRGANEDRALLRFEAPEPHSAAR</sequence>
<proteinExistence type="predicted"/>
<evidence type="ECO:0000259" key="2">
    <source>
        <dbReference type="Pfam" id="PF03724"/>
    </source>
</evidence>
<feature type="compositionally biased region" description="Gly residues" evidence="1">
    <location>
        <begin position="11"/>
        <end position="21"/>
    </location>
</feature>
<feature type="domain" description="DUF306" evidence="2">
    <location>
        <begin position="169"/>
        <end position="272"/>
    </location>
</feature>
<dbReference type="AlphaFoldDB" id="A0A1I1W6W4"/>
<protein>
    <submittedName>
        <fullName evidence="3">Putative lipoprotein</fullName>
    </submittedName>
</protein>
<organism evidence="3 4">
    <name type="scientific">Paracidovorax konjaci</name>
    <dbReference type="NCBI Taxonomy" id="32040"/>
    <lineage>
        <taxon>Bacteria</taxon>
        <taxon>Pseudomonadati</taxon>
        <taxon>Pseudomonadota</taxon>
        <taxon>Betaproteobacteria</taxon>
        <taxon>Burkholderiales</taxon>
        <taxon>Comamonadaceae</taxon>
        <taxon>Paracidovorax</taxon>
    </lineage>
</organism>
<dbReference type="InterPro" id="IPR039366">
    <property type="entry name" value="Pilotin"/>
</dbReference>
<dbReference type="EMBL" id="FOMQ01000008">
    <property type="protein sequence ID" value="SFD88740.1"/>
    <property type="molecule type" value="Genomic_DNA"/>
</dbReference>
<dbReference type="InterPro" id="IPR005184">
    <property type="entry name" value="DUF306_Meta_HslJ"/>
</dbReference>
<keyword evidence="3" id="KW-0449">Lipoprotein</keyword>
<keyword evidence="4" id="KW-1185">Reference proteome</keyword>
<accession>A0A1I1W6W4</accession>
<evidence type="ECO:0000256" key="1">
    <source>
        <dbReference type="SAM" id="MobiDB-lite"/>
    </source>
</evidence>
<dbReference type="PANTHER" id="PTHR35535:SF1">
    <property type="entry name" value="HEAT SHOCK PROTEIN HSLJ"/>
    <property type="match status" value="1"/>
</dbReference>